<name>A0ABV7HK27_9GAMM</name>
<proteinExistence type="predicted"/>
<evidence type="ECO:0000313" key="3">
    <source>
        <dbReference type="Proteomes" id="UP001595476"/>
    </source>
</evidence>
<evidence type="ECO:0000313" key="2">
    <source>
        <dbReference type="EMBL" id="MFC3152510.1"/>
    </source>
</evidence>
<dbReference type="Pfam" id="PF11769">
    <property type="entry name" value="DUF3313"/>
    <property type="match status" value="1"/>
</dbReference>
<feature type="signal peptide" evidence="1">
    <location>
        <begin position="1"/>
        <end position="29"/>
    </location>
</feature>
<dbReference type="Proteomes" id="UP001595476">
    <property type="component" value="Unassembled WGS sequence"/>
</dbReference>
<comment type="caution">
    <text evidence="2">The sequence shown here is derived from an EMBL/GenBank/DDBJ whole genome shotgun (WGS) entry which is preliminary data.</text>
</comment>
<keyword evidence="1" id="KW-0732">Signal</keyword>
<dbReference type="InterPro" id="IPR021747">
    <property type="entry name" value="DUF3313"/>
</dbReference>
<dbReference type="RefSeq" id="WP_386722440.1">
    <property type="nucleotide sequence ID" value="NZ_JBHRSZ010000007.1"/>
</dbReference>
<organism evidence="2 3">
    <name type="scientific">Litoribrevibacter euphylliae</name>
    <dbReference type="NCBI Taxonomy" id="1834034"/>
    <lineage>
        <taxon>Bacteria</taxon>
        <taxon>Pseudomonadati</taxon>
        <taxon>Pseudomonadota</taxon>
        <taxon>Gammaproteobacteria</taxon>
        <taxon>Oceanospirillales</taxon>
        <taxon>Oceanospirillaceae</taxon>
        <taxon>Litoribrevibacter</taxon>
    </lineage>
</organism>
<evidence type="ECO:0000256" key="1">
    <source>
        <dbReference type="SAM" id="SignalP"/>
    </source>
</evidence>
<reference evidence="3" key="1">
    <citation type="journal article" date="2019" name="Int. J. Syst. Evol. Microbiol.">
        <title>The Global Catalogue of Microorganisms (GCM) 10K type strain sequencing project: providing services to taxonomists for standard genome sequencing and annotation.</title>
        <authorList>
            <consortium name="The Broad Institute Genomics Platform"/>
            <consortium name="The Broad Institute Genome Sequencing Center for Infectious Disease"/>
            <person name="Wu L."/>
            <person name="Ma J."/>
        </authorList>
    </citation>
    <scope>NUCLEOTIDE SEQUENCE [LARGE SCALE GENOMIC DNA]</scope>
    <source>
        <strain evidence="3">KCTC 52438</strain>
    </source>
</reference>
<sequence>MSSNLSVGSSLKLALAGCALVWLSGCALFAPKAPGVDRPYTGFIKDYRSFNQVEEQEREFVTSKAWIAPGVDLRSYHTAIVAPIRIERGIARDRQVTNKAINSIRKYMQRAMSKKLQEYYRVSDQPYGKTLTARVAITGIETKDEALRFYEFLPAALAVTGVSKAIGVRDEEIYVFVEAEFVDAQSEEVVAKTLVGMVGQERLENKWEEITLAKVKTSIDQWITQQVVALKEAKSQELIVSHEPREPELALD</sequence>
<accession>A0ABV7HK27</accession>
<dbReference type="EMBL" id="JBHRSZ010000007">
    <property type="protein sequence ID" value="MFC3152510.1"/>
    <property type="molecule type" value="Genomic_DNA"/>
</dbReference>
<gene>
    <name evidence="2" type="ORF">ACFOEK_15855</name>
</gene>
<protein>
    <submittedName>
        <fullName evidence="2">DUF3313 domain-containing protein</fullName>
    </submittedName>
</protein>
<keyword evidence="3" id="KW-1185">Reference proteome</keyword>
<feature type="chain" id="PRO_5046084317" evidence="1">
    <location>
        <begin position="30"/>
        <end position="252"/>
    </location>
</feature>